<keyword evidence="1 2" id="KW-0694">RNA-binding</keyword>
<keyword evidence="6" id="KW-1185">Reference proteome</keyword>
<dbReference type="Gene3D" id="3.30.70.330">
    <property type="match status" value="2"/>
</dbReference>
<dbReference type="Pfam" id="PF00076">
    <property type="entry name" value="RRM_1"/>
    <property type="match status" value="2"/>
</dbReference>
<evidence type="ECO:0000259" key="4">
    <source>
        <dbReference type="PROSITE" id="PS50102"/>
    </source>
</evidence>
<dbReference type="PROSITE" id="PS50102">
    <property type="entry name" value="RRM"/>
    <property type="match status" value="2"/>
</dbReference>
<dbReference type="GO" id="GO:0005737">
    <property type="term" value="C:cytoplasm"/>
    <property type="evidence" value="ECO:0007669"/>
    <property type="project" value="TreeGrafter"/>
</dbReference>
<reference evidence="5" key="1">
    <citation type="submission" date="2020-12" db="EMBL/GenBank/DDBJ databases">
        <title>Metabolic potential, ecology and presence of endohyphal bacteria is reflected in genomic diversity of Mucoromycotina.</title>
        <authorList>
            <person name="Muszewska A."/>
            <person name="Okrasinska A."/>
            <person name="Steczkiewicz K."/>
            <person name="Drgas O."/>
            <person name="Orlowska M."/>
            <person name="Perlinska-Lenart U."/>
            <person name="Aleksandrzak-Piekarczyk T."/>
            <person name="Szatraj K."/>
            <person name="Zielenkiewicz U."/>
            <person name="Pilsyk S."/>
            <person name="Malc E."/>
            <person name="Mieczkowski P."/>
            <person name="Kruszewska J.S."/>
            <person name="Biernat P."/>
            <person name="Pawlowska J."/>
        </authorList>
    </citation>
    <scope>NUCLEOTIDE SEQUENCE</scope>
    <source>
        <strain evidence="5">WA0000067209</strain>
    </source>
</reference>
<protein>
    <recommendedName>
        <fullName evidence="4">RRM domain-containing protein</fullName>
    </recommendedName>
</protein>
<gene>
    <name evidence="5" type="ORF">INT43_009026</name>
</gene>
<dbReference type="Proteomes" id="UP000654370">
    <property type="component" value="Unassembled WGS sequence"/>
</dbReference>
<feature type="compositionally biased region" description="Polar residues" evidence="3">
    <location>
        <begin position="12"/>
        <end position="32"/>
    </location>
</feature>
<organism evidence="5 6">
    <name type="scientific">Mortierella isabellina</name>
    <name type="common">Filamentous fungus</name>
    <name type="synonym">Umbelopsis isabellina</name>
    <dbReference type="NCBI Taxonomy" id="91625"/>
    <lineage>
        <taxon>Eukaryota</taxon>
        <taxon>Fungi</taxon>
        <taxon>Fungi incertae sedis</taxon>
        <taxon>Mucoromycota</taxon>
        <taxon>Mucoromycotina</taxon>
        <taxon>Umbelopsidomycetes</taxon>
        <taxon>Umbelopsidales</taxon>
        <taxon>Umbelopsidaceae</taxon>
        <taxon>Umbelopsis</taxon>
    </lineage>
</organism>
<dbReference type="PANTHER" id="PTHR23003">
    <property type="entry name" value="RNA RECOGNITION MOTIF RRM DOMAIN CONTAINING PROTEIN"/>
    <property type="match status" value="1"/>
</dbReference>
<evidence type="ECO:0000256" key="1">
    <source>
        <dbReference type="ARBA" id="ARBA00022884"/>
    </source>
</evidence>
<dbReference type="InterPro" id="IPR012677">
    <property type="entry name" value="Nucleotide-bd_a/b_plait_sf"/>
</dbReference>
<dbReference type="EMBL" id="JAEPQZ010000021">
    <property type="protein sequence ID" value="KAG2171365.1"/>
    <property type="molecule type" value="Genomic_DNA"/>
</dbReference>
<evidence type="ECO:0000256" key="3">
    <source>
        <dbReference type="SAM" id="MobiDB-lite"/>
    </source>
</evidence>
<dbReference type="SUPFAM" id="SSF54928">
    <property type="entry name" value="RNA-binding domain, RBD"/>
    <property type="match status" value="2"/>
</dbReference>
<feature type="domain" description="RRM" evidence="4">
    <location>
        <begin position="103"/>
        <end position="180"/>
    </location>
</feature>
<name>A0A8H7U7E9_MORIS</name>
<feature type="domain" description="RRM" evidence="4">
    <location>
        <begin position="227"/>
        <end position="304"/>
    </location>
</feature>
<accession>A0A8H7U7E9</accession>
<evidence type="ECO:0000313" key="6">
    <source>
        <dbReference type="Proteomes" id="UP000654370"/>
    </source>
</evidence>
<dbReference type="InterPro" id="IPR000504">
    <property type="entry name" value="RRM_dom"/>
</dbReference>
<evidence type="ECO:0000256" key="2">
    <source>
        <dbReference type="PROSITE-ProRule" id="PRU00176"/>
    </source>
</evidence>
<feature type="region of interest" description="Disordered" evidence="3">
    <location>
        <begin position="1"/>
        <end position="32"/>
    </location>
</feature>
<dbReference type="GO" id="GO:0005634">
    <property type="term" value="C:nucleus"/>
    <property type="evidence" value="ECO:0007669"/>
    <property type="project" value="TreeGrafter"/>
</dbReference>
<dbReference type="PANTHER" id="PTHR23003:SF64">
    <property type="entry name" value="RRM DOMAIN-CONTAINING PROTEIN"/>
    <property type="match status" value="1"/>
</dbReference>
<dbReference type="InterPro" id="IPR035979">
    <property type="entry name" value="RBD_domain_sf"/>
</dbReference>
<sequence>MSEVRLGGDISDSVSEMTDPENTQSSKADNSVDTAFRMSYKADFVLEEQEPSASNGSKQVEKYRSSEADTATCANTNIRADNNGALEERCMDNSANNVKVHARQLFIGNLPFRVRWQDLKDMFKKAGDVVRADVAIGYDNRSKGHGTVLFTNIQGAQHAVDLFHNHTWQGRVLEVREDRGYIDREAHGGGLTKAPSTKTIFPAPGVHLNPLYINHAQTAPPHTTGRNQLFVGNIPFSCQWQDLKDLFRNAGNILRADIAQGQDGRSRGFGTVLYATIEDAQNAVEMYDGYEFHGRQLRVHFDKFAPVPSSLLPGQLLSSVHESQFKHPSQHQPPSYQSIMPITSQALPGVLSHQSQLQSRQYYPNSHHVGNMSIPPQYQLPNAILHNPHSMIQSDRIAGASPSYNQMDHANALSSLVPGASEGSLFGPSDVPIGPPSGIEDGRMSSFTENVPWSPNSAAWNQGHHLDGPYRPFANRPQPLQYPWQTYPHQQQFGYPSHMALPTSQPEYLSEPHIPNNLRDNVQNVDAVAMEMANLRFESTAGLSQNNMDNIPVDDLNIDLTPPAGMGGIGLNDPMWERQEGNWAPSLTSSFKL</sequence>
<dbReference type="AlphaFoldDB" id="A0A8H7U7E9"/>
<dbReference type="GO" id="GO:1990904">
    <property type="term" value="C:ribonucleoprotein complex"/>
    <property type="evidence" value="ECO:0007669"/>
    <property type="project" value="TreeGrafter"/>
</dbReference>
<proteinExistence type="predicted"/>
<comment type="caution">
    <text evidence="5">The sequence shown here is derived from an EMBL/GenBank/DDBJ whole genome shotgun (WGS) entry which is preliminary data.</text>
</comment>
<dbReference type="OrthoDB" id="1049195at2759"/>
<dbReference type="GO" id="GO:0003729">
    <property type="term" value="F:mRNA binding"/>
    <property type="evidence" value="ECO:0007669"/>
    <property type="project" value="TreeGrafter"/>
</dbReference>
<dbReference type="InterPro" id="IPR050374">
    <property type="entry name" value="RRT5_SRSF_SR"/>
</dbReference>
<dbReference type="SMART" id="SM00360">
    <property type="entry name" value="RRM"/>
    <property type="match status" value="2"/>
</dbReference>
<dbReference type="FunFam" id="3.30.70.330:FF:000145">
    <property type="entry name" value="Putative RNP domain-containing protein"/>
    <property type="match status" value="1"/>
</dbReference>
<evidence type="ECO:0000313" key="5">
    <source>
        <dbReference type="EMBL" id="KAG2171365.1"/>
    </source>
</evidence>